<dbReference type="SMART" id="SM00267">
    <property type="entry name" value="GGDEF"/>
    <property type="match status" value="1"/>
</dbReference>
<dbReference type="SMART" id="SM00091">
    <property type="entry name" value="PAS"/>
    <property type="match status" value="1"/>
</dbReference>
<evidence type="ECO:0000256" key="1">
    <source>
        <dbReference type="SAM" id="MobiDB-lite"/>
    </source>
</evidence>
<dbReference type="InterPro" id="IPR001633">
    <property type="entry name" value="EAL_dom"/>
</dbReference>
<feature type="domain" description="PAS" evidence="2">
    <location>
        <begin position="49"/>
        <end position="109"/>
    </location>
</feature>
<dbReference type="InterPro" id="IPR029787">
    <property type="entry name" value="Nucleotide_cyclase"/>
</dbReference>
<evidence type="ECO:0000259" key="2">
    <source>
        <dbReference type="PROSITE" id="PS50112"/>
    </source>
</evidence>
<dbReference type="PANTHER" id="PTHR44757">
    <property type="entry name" value="DIGUANYLATE CYCLASE DGCP"/>
    <property type="match status" value="1"/>
</dbReference>
<evidence type="ECO:0000259" key="4">
    <source>
        <dbReference type="PROSITE" id="PS50887"/>
    </source>
</evidence>
<dbReference type="OrthoDB" id="9176779at2"/>
<evidence type="ECO:0000313" key="6">
    <source>
        <dbReference type="Proteomes" id="UP000463949"/>
    </source>
</evidence>
<dbReference type="SUPFAM" id="SSF55073">
    <property type="entry name" value="Nucleotide cyclase"/>
    <property type="match status" value="1"/>
</dbReference>
<feature type="region of interest" description="Disordered" evidence="1">
    <location>
        <begin position="1"/>
        <end position="20"/>
    </location>
</feature>
<dbReference type="PROSITE" id="PS50112">
    <property type="entry name" value="PAS"/>
    <property type="match status" value="1"/>
</dbReference>
<feature type="domain" description="EAL" evidence="3">
    <location>
        <begin position="334"/>
        <end position="588"/>
    </location>
</feature>
<dbReference type="NCBIfam" id="TIGR00254">
    <property type="entry name" value="GGDEF"/>
    <property type="match status" value="1"/>
</dbReference>
<dbReference type="Gene3D" id="3.20.20.450">
    <property type="entry name" value="EAL domain"/>
    <property type="match status" value="1"/>
</dbReference>
<proteinExistence type="predicted"/>
<feature type="compositionally biased region" description="Polar residues" evidence="1">
    <location>
        <begin position="1"/>
        <end position="14"/>
    </location>
</feature>
<dbReference type="CDD" id="cd00130">
    <property type="entry name" value="PAS"/>
    <property type="match status" value="1"/>
</dbReference>
<dbReference type="CDD" id="cd01948">
    <property type="entry name" value="EAL"/>
    <property type="match status" value="1"/>
</dbReference>
<dbReference type="InterPro" id="IPR035965">
    <property type="entry name" value="PAS-like_dom_sf"/>
</dbReference>
<dbReference type="SMART" id="SM00052">
    <property type="entry name" value="EAL"/>
    <property type="match status" value="1"/>
</dbReference>
<dbReference type="InterPro" id="IPR000014">
    <property type="entry name" value="PAS"/>
</dbReference>
<dbReference type="PROSITE" id="PS50883">
    <property type="entry name" value="EAL"/>
    <property type="match status" value="1"/>
</dbReference>
<dbReference type="Pfam" id="PF00990">
    <property type="entry name" value="GGDEF"/>
    <property type="match status" value="1"/>
</dbReference>
<dbReference type="KEGG" id="hmd:CTT34_01360"/>
<dbReference type="NCBIfam" id="TIGR00229">
    <property type="entry name" value="sensory_box"/>
    <property type="match status" value="1"/>
</dbReference>
<accession>A0A857GGM9</accession>
<gene>
    <name evidence="5" type="ORF">CTT34_01360</name>
</gene>
<organism evidence="5 6">
    <name type="scientific">Vreelandella aquamarina</name>
    <dbReference type="NCBI Taxonomy" id="77097"/>
    <lineage>
        <taxon>Bacteria</taxon>
        <taxon>Pseudomonadati</taxon>
        <taxon>Pseudomonadota</taxon>
        <taxon>Gammaproteobacteria</taxon>
        <taxon>Oceanospirillales</taxon>
        <taxon>Halomonadaceae</taxon>
        <taxon>Vreelandella</taxon>
    </lineage>
</organism>
<name>A0A857GGM9_9GAMM</name>
<dbReference type="Pfam" id="PF13426">
    <property type="entry name" value="PAS_9"/>
    <property type="match status" value="1"/>
</dbReference>
<dbReference type="InterPro" id="IPR000160">
    <property type="entry name" value="GGDEF_dom"/>
</dbReference>
<dbReference type="PROSITE" id="PS50887">
    <property type="entry name" value="GGDEF"/>
    <property type="match status" value="1"/>
</dbReference>
<dbReference type="PANTHER" id="PTHR44757:SF2">
    <property type="entry name" value="BIOFILM ARCHITECTURE MAINTENANCE PROTEIN MBAA"/>
    <property type="match status" value="1"/>
</dbReference>
<dbReference type="AlphaFoldDB" id="A0A857GGM9"/>
<dbReference type="InterPro" id="IPR035919">
    <property type="entry name" value="EAL_sf"/>
</dbReference>
<feature type="domain" description="GGDEF" evidence="4">
    <location>
        <begin position="196"/>
        <end position="325"/>
    </location>
</feature>
<evidence type="ECO:0000259" key="3">
    <source>
        <dbReference type="PROSITE" id="PS50883"/>
    </source>
</evidence>
<sequence>MCPPLNDTQEQSLPQPAARSASLPVDAVAMSVLDAGTPLAPAESAFRYANEAIIITNADNAVVDVNPAFSELTGLALSEVQGKTPEAFSILPLDDSRTTRLMREELQLRDRSKGQISYRSHDGQFYPGMMSINRVRDEQGQVDHHVIVLADLSAIPSHARHLNREVYFDALTGLPNLQLLTQLIQESIQHAENRQLPLAVCALDIDHFQRINDRLGPQIGDALLTAFAQRISHLLFGDDVLARIGGDEFVLLLHHGVEEAFFEKLLASIRQPLLIEGQTIYLTASLGITCYPDDHAQGDVLLRHANQAMYRAKQRGRDTYHFFDSHQDRRLQVRHEQRQRFMDAIHHDELRLFYQPQVDMRSGCVVGVEALIRWQHPELGLLSPGDFLPIIDGTPLEVDLGEWVLEHALRQLALWQSEGMALPVNVNISPSHLLVNTFSQRLAELLARYPTVSPSLLKLEVLESAAMHDVKAALKNMARCQALGVGFAIDDFGTGFSSLTHLRQLPVNLIKIDQSFVRDMLSDQNDMAIVESVIYMANRFQRSMLAEGVETLDHAKALMALGCELAQGYGIARPMPAESVPEWMAHWPERQDWKGLTMLQ</sequence>
<dbReference type="Pfam" id="PF00563">
    <property type="entry name" value="EAL"/>
    <property type="match status" value="1"/>
</dbReference>
<dbReference type="InterPro" id="IPR043128">
    <property type="entry name" value="Rev_trsase/Diguanyl_cyclase"/>
</dbReference>
<evidence type="ECO:0000313" key="5">
    <source>
        <dbReference type="EMBL" id="QHD48438.1"/>
    </source>
</evidence>
<dbReference type="CDD" id="cd01949">
    <property type="entry name" value="GGDEF"/>
    <property type="match status" value="1"/>
</dbReference>
<protein>
    <submittedName>
        <fullName evidence="5">GGDEF domain-containing protein</fullName>
    </submittedName>
</protein>
<dbReference type="InterPro" id="IPR052155">
    <property type="entry name" value="Biofilm_reg_signaling"/>
</dbReference>
<dbReference type="SUPFAM" id="SSF141868">
    <property type="entry name" value="EAL domain-like"/>
    <property type="match status" value="1"/>
</dbReference>
<dbReference type="Gene3D" id="3.30.450.20">
    <property type="entry name" value="PAS domain"/>
    <property type="match status" value="1"/>
</dbReference>
<dbReference type="Gene3D" id="3.30.70.270">
    <property type="match status" value="1"/>
</dbReference>
<dbReference type="EMBL" id="CP024621">
    <property type="protein sequence ID" value="QHD48438.1"/>
    <property type="molecule type" value="Genomic_DNA"/>
</dbReference>
<dbReference type="SUPFAM" id="SSF55785">
    <property type="entry name" value="PYP-like sensor domain (PAS domain)"/>
    <property type="match status" value="1"/>
</dbReference>
<reference evidence="5 6" key="1">
    <citation type="submission" date="2017-10" db="EMBL/GenBank/DDBJ databases">
        <title>Coral associated bacteria.</title>
        <authorList>
            <person name="Wang X."/>
        </authorList>
    </citation>
    <scope>NUCLEOTIDE SEQUENCE [LARGE SCALE GENOMIC DNA]</scope>
    <source>
        <strain evidence="5 6">SCSIO 43005</strain>
    </source>
</reference>
<dbReference type="Proteomes" id="UP000463949">
    <property type="component" value="Chromosome"/>
</dbReference>